<evidence type="ECO:0000313" key="2">
    <source>
        <dbReference type="Proteomes" id="UP000184436"/>
    </source>
</evidence>
<dbReference type="EMBL" id="FQVD01000010">
    <property type="protein sequence ID" value="SHF05430.1"/>
    <property type="molecule type" value="Genomic_DNA"/>
</dbReference>
<protein>
    <submittedName>
        <fullName evidence="1">Susd and RagB outer membrane lipoprotein</fullName>
    </submittedName>
</protein>
<name>A0A1M4YIA6_9BACE</name>
<dbReference type="InterPro" id="IPR011990">
    <property type="entry name" value="TPR-like_helical_dom_sf"/>
</dbReference>
<reference evidence="1 2" key="1">
    <citation type="submission" date="2016-11" db="EMBL/GenBank/DDBJ databases">
        <authorList>
            <person name="Jaros S."/>
            <person name="Januszkiewicz K."/>
            <person name="Wedrychowicz H."/>
        </authorList>
    </citation>
    <scope>NUCLEOTIDE SEQUENCE [LARGE SCALE GENOMIC DNA]</scope>
    <source>
        <strain evidence="1 2">DSM 26883</strain>
    </source>
</reference>
<gene>
    <name evidence="1" type="ORF">SAMN05444349_110117</name>
</gene>
<dbReference type="SUPFAM" id="SSF48452">
    <property type="entry name" value="TPR-like"/>
    <property type="match status" value="1"/>
</dbReference>
<keyword evidence="2" id="KW-1185">Reference proteome</keyword>
<proteinExistence type="predicted"/>
<dbReference type="OrthoDB" id="1387301at2"/>
<sequence>MKRLKKIYIGVLSTLLFGTFVSCENYLNINENPNYPGESQVTVSALLPSAFTGSAGVMGYLYQLYGSMWAQHYTQNPSSSQYITLVNYAMTSSSDLRLWRIPYADVLPDLDLVIQKSEAEGAWNYWVVGKVMTAFTYHVLTDAYGDIPFTEALKGKNCKYDDSKTVVYPGIIQMLNDAIDKADDASAKGLLAMSVEDYIYDGDMTKWIRFAKTLKLKLLMRDFEANKTEIQTMLAAGDFLKDDATVHCFEDVVNKSNPFYENDRRQLNTTNNVRACTTLYQYLNENDDPRIKDFYETTAGSDYSAYKAIPYGSRDSKLYSIRETSRAVIGALDPVYYMSAAETEYLLSECYARLGDKGNAKTHYENAVNLSFERWSHDATDFIADGGKYAFDDTSENTMLKCILTQKWVASTRCQAWDTWFDINRTRIPALGNVETTNDNYATGELAYNPNSSLAKGAFPSRFIYSKESLDYNTSAPTVIPGITEPLWWHKK</sequence>
<accession>A0A1M4YIA6</accession>
<dbReference type="PROSITE" id="PS51257">
    <property type="entry name" value="PROKAR_LIPOPROTEIN"/>
    <property type="match status" value="1"/>
</dbReference>
<dbReference type="RefSeq" id="WP_025074548.1">
    <property type="nucleotide sequence ID" value="NZ_FQVD01000010.1"/>
</dbReference>
<dbReference type="STRING" id="871325.SAMN05444349_110117"/>
<dbReference type="InterPro" id="IPR041662">
    <property type="entry name" value="SusD-like_2"/>
</dbReference>
<organism evidence="1 2">
    <name type="scientific">Bacteroides faecichinchillae</name>
    <dbReference type="NCBI Taxonomy" id="871325"/>
    <lineage>
        <taxon>Bacteria</taxon>
        <taxon>Pseudomonadati</taxon>
        <taxon>Bacteroidota</taxon>
        <taxon>Bacteroidia</taxon>
        <taxon>Bacteroidales</taxon>
        <taxon>Bacteroidaceae</taxon>
        <taxon>Bacteroides</taxon>
    </lineage>
</organism>
<dbReference type="Gene3D" id="1.25.40.390">
    <property type="match status" value="1"/>
</dbReference>
<keyword evidence="1" id="KW-0449">Lipoprotein</keyword>
<dbReference type="AlphaFoldDB" id="A0A1M4YIA6"/>
<dbReference type="Proteomes" id="UP000184436">
    <property type="component" value="Unassembled WGS sequence"/>
</dbReference>
<evidence type="ECO:0000313" key="1">
    <source>
        <dbReference type="EMBL" id="SHF05430.1"/>
    </source>
</evidence>
<dbReference type="Pfam" id="PF12771">
    <property type="entry name" value="SusD-like_2"/>
    <property type="match status" value="1"/>
</dbReference>